<sequence>MLVEPGYPQPILELETYEHVDFACSLIDPALDSQRDLSDSFHPDLRAFGRGHVFEFIVVLARLLDRVEGLASTGAVKPENLDIATRAVRNWAKGLLEVGEIVRDLQTPVLPGYHHPILREVTNIRYFGRIHRLVKN</sequence>
<gene>
    <name evidence="1" type="ORF">BCL32_3703</name>
</gene>
<dbReference type="RefSeq" id="WP_022714971.1">
    <property type="nucleotide sequence ID" value="NZ_ATTQ01000006.1"/>
</dbReference>
<organism evidence="1 2">
    <name type="scientific">Rhizobium mongolense USDA 1844</name>
    <dbReference type="NCBI Taxonomy" id="1079460"/>
    <lineage>
        <taxon>Bacteria</taxon>
        <taxon>Pseudomonadati</taxon>
        <taxon>Pseudomonadota</taxon>
        <taxon>Alphaproteobacteria</taxon>
        <taxon>Hyphomicrobiales</taxon>
        <taxon>Rhizobiaceae</taxon>
        <taxon>Rhizobium/Agrobacterium group</taxon>
        <taxon>Rhizobium</taxon>
    </lineage>
</organism>
<accession>A0A559SMH4</accession>
<protein>
    <submittedName>
        <fullName evidence="1">Uncharacterized protein</fullName>
    </submittedName>
</protein>
<comment type="caution">
    <text evidence="1">The sequence shown here is derived from an EMBL/GenBank/DDBJ whole genome shotgun (WGS) entry which is preliminary data.</text>
</comment>
<dbReference type="Proteomes" id="UP000319824">
    <property type="component" value="Unassembled WGS sequence"/>
</dbReference>
<evidence type="ECO:0000313" key="1">
    <source>
        <dbReference type="EMBL" id="TVZ63550.1"/>
    </source>
</evidence>
<dbReference type="EMBL" id="VISO01000003">
    <property type="protein sequence ID" value="TVZ63550.1"/>
    <property type="molecule type" value="Genomic_DNA"/>
</dbReference>
<evidence type="ECO:0000313" key="2">
    <source>
        <dbReference type="Proteomes" id="UP000319824"/>
    </source>
</evidence>
<proteinExistence type="predicted"/>
<name>A0A559SMH4_9HYPH</name>
<dbReference type="AlphaFoldDB" id="A0A559SMH4"/>
<reference evidence="1 2" key="1">
    <citation type="submission" date="2019-06" db="EMBL/GenBank/DDBJ databases">
        <title>Pac Bio to generate improved reference genome sequences for organisms with transposon mutant libraries (support for FEBA project).</title>
        <authorList>
            <person name="Blow M."/>
        </authorList>
    </citation>
    <scope>NUCLEOTIDE SEQUENCE [LARGE SCALE GENOMIC DNA]</scope>
    <source>
        <strain evidence="1 2">USDA 1844</strain>
    </source>
</reference>